<dbReference type="PANTHER" id="PTHR42747">
    <property type="entry name" value="NITRONATE MONOOXYGENASE-RELATED"/>
    <property type="match status" value="1"/>
</dbReference>
<dbReference type="SUPFAM" id="SSF51412">
    <property type="entry name" value="Inosine monophosphate dehydrogenase (IMPDH)"/>
    <property type="match status" value="1"/>
</dbReference>
<protein>
    <recommendedName>
        <fullName evidence="8">Propionate 3-nitronate monooxygenase</fullName>
    </recommendedName>
</protein>
<proteinExistence type="inferred from homology"/>
<evidence type="ECO:0000256" key="4">
    <source>
        <dbReference type="ARBA" id="ARBA00022630"/>
    </source>
</evidence>
<evidence type="ECO:0000256" key="6">
    <source>
        <dbReference type="ARBA" id="ARBA00023002"/>
    </source>
</evidence>
<comment type="cofactor">
    <cofactor evidence="1">
        <name>FMN</name>
        <dbReference type="ChEBI" id="CHEBI:58210"/>
    </cofactor>
</comment>
<dbReference type="Proteomes" id="UP001562159">
    <property type="component" value="Unassembled WGS sequence"/>
</dbReference>
<evidence type="ECO:0000256" key="2">
    <source>
        <dbReference type="ARBA" id="ARBA00009881"/>
    </source>
</evidence>
<keyword evidence="11" id="KW-1185">Reference proteome</keyword>
<evidence type="ECO:0000313" key="11">
    <source>
        <dbReference type="Proteomes" id="UP001562159"/>
    </source>
</evidence>
<keyword evidence="3" id="KW-0216">Detoxification</keyword>
<dbReference type="EMBL" id="JBGBPY010000001">
    <property type="protein sequence ID" value="MEY2181376.1"/>
    <property type="molecule type" value="Genomic_DNA"/>
</dbReference>
<evidence type="ECO:0000256" key="1">
    <source>
        <dbReference type="ARBA" id="ARBA00001917"/>
    </source>
</evidence>
<dbReference type="InterPro" id="IPR013785">
    <property type="entry name" value="Aldolase_TIM"/>
</dbReference>
<keyword evidence="6 10" id="KW-0560">Oxidoreductase</keyword>
<evidence type="ECO:0000313" key="10">
    <source>
        <dbReference type="EMBL" id="MEY2181376.1"/>
    </source>
</evidence>
<keyword evidence="4" id="KW-0285">Flavoprotein</keyword>
<dbReference type="CDD" id="cd04730">
    <property type="entry name" value="NPD_like"/>
    <property type="match status" value="1"/>
</dbReference>
<dbReference type="GO" id="GO:0016491">
    <property type="term" value="F:oxidoreductase activity"/>
    <property type="evidence" value="ECO:0007669"/>
    <property type="project" value="UniProtKB-KW"/>
</dbReference>
<evidence type="ECO:0000256" key="3">
    <source>
        <dbReference type="ARBA" id="ARBA00022575"/>
    </source>
</evidence>
<comment type="caution">
    <text evidence="10">The sequence shown here is derived from an EMBL/GenBank/DDBJ whole genome shotgun (WGS) entry which is preliminary data.</text>
</comment>
<name>A0ABV4AML1_9GAMM</name>
<dbReference type="Gene3D" id="3.20.20.70">
    <property type="entry name" value="Aldolase class I"/>
    <property type="match status" value="1"/>
</dbReference>
<dbReference type="PANTHER" id="PTHR42747:SF3">
    <property type="entry name" value="NITRONATE MONOOXYGENASE-RELATED"/>
    <property type="match status" value="1"/>
</dbReference>
<keyword evidence="5" id="KW-0288">FMN</keyword>
<evidence type="ECO:0000256" key="9">
    <source>
        <dbReference type="ARBA" id="ARBA00049401"/>
    </source>
</evidence>
<evidence type="ECO:0000256" key="8">
    <source>
        <dbReference type="ARBA" id="ARBA00031155"/>
    </source>
</evidence>
<dbReference type="Pfam" id="PF03060">
    <property type="entry name" value="NMO"/>
    <property type="match status" value="1"/>
</dbReference>
<sequence length="374" mass="39236">MRTEICGQSPLLPASSMAMSSFAQQFGVELPLIQAPMAGATTPELVAAVSNAGGLGSLGVGYTEPQAILEQVARVRALTERPFALNLFVLPDDFVPDMAAVAHARARLDALMEREGLAVRTTLPTRWAPRFSEQFAALCEARPAVASFAFDLPTPAQMQELKRRDIRVIGTATTAAEARAWAERGADAVCVQGAEAGGHRGGFLHAGETPLIGLFALIPLAVAVCDGVPVIAAGGIMDGAGMFAAEVLGAAASQLGTAFLACPESSAAEAWKRDLATAEDHHVATIRSFSGRAARGLRNRYVEAMEGAADELPAYPVLNALTAPLRRAAAAAGRADLVSEWCGQAAARVRPQPAAELVARLMHEYRLARRALAH</sequence>
<comment type="catalytic activity">
    <reaction evidence="9">
        <text>3 propionate 3-nitronate + 3 O2 + H2O = 3 3-oxopropanoate + 2 nitrate + nitrite + H2O2 + 3 H(+)</text>
        <dbReference type="Rhea" id="RHEA:57332"/>
        <dbReference type="ChEBI" id="CHEBI:15377"/>
        <dbReference type="ChEBI" id="CHEBI:15378"/>
        <dbReference type="ChEBI" id="CHEBI:15379"/>
        <dbReference type="ChEBI" id="CHEBI:16240"/>
        <dbReference type="ChEBI" id="CHEBI:16301"/>
        <dbReference type="ChEBI" id="CHEBI:17632"/>
        <dbReference type="ChEBI" id="CHEBI:33190"/>
        <dbReference type="ChEBI" id="CHEBI:136067"/>
    </reaction>
</comment>
<evidence type="ECO:0000256" key="7">
    <source>
        <dbReference type="ARBA" id="ARBA00023033"/>
    </source>
</evidence>
<evidence type="ECO:0000256" key="5">
    <source>
        <dbReference type="ARBA" id="ARBA00022643"/>
    </source>
</evidence>
<keyword evidence="7" id="KW-0503">Monooxygenase</keyword>
<dbReference type="InterPro" id="IPR004136">
    <property type="entry name" value="NMO"/>
</dbReference>
<accession>A0ABV4AML1</accession>
<organism evidence="10 11">
    <name type="scientific">Rhodanobacter humi</name>
    <dbReference type="NCBI Taxonomy" id="1888173"/>
    <lineage>
        <taxon>Bacteria</taxon>
        <taxon>Pseudomonadati</taxon>
        <taxon>Pseudomonadota</taxon>
        <taxon>Gammaproteobacteria</taxon>
        <taxon>Lysobacterales</taxon>
        <taxon>Rhodanobacteraceae</taxon>
        <taxon>Rhodanobacter</taxon>
    </lineage>
</organism>
<comment type="similarity">
    <text evidence="2">Belongs to the nitronate monooxygenase family. NMO class I subfamily.</text>
</comment>
<reference evidence="10 11" key="1">
    <citation type="submission" date="2024-07" db="EMBL/GenBank/DDBJ databases">
        <title>Molecular mechanisms and environmental adaptations of flagellar loss and biofilm growth of Rhodanobacter under environmental stress.</title>
        <authorList>
            <person name="Chen M."/>
        </authorList>
    </citation>
    <scope>NUCLEOTIDE SEQUENCE [LARGE SCALE GENOMIC DNA]</scope>
    <source>
        <strain evidence="10 11">RS22</strain>
    </source>
</reference>
<gene>
    <name evidence="10" type="ORF">AB7878_03015</name>
</gene>